<dbReference type="EMBL" id="WBNJ01000945">
    <property type="protein sequence ID" value="NXD87867.1"/>
    <property type="molecule type" value="Genomic_DNA"/>
</dbReference>
<dbReference type="Pfam" id="PF00429">
    <property type="entry name" value="TLV_coat"/>
    <property type="match status" value="1"/>
</dbReference>
<dbReference type="OrthoDB" id="9306952at2759"/>
<sequence>EILSGNPLLKLMQASYSVLNKTNSNLTEHCWLCFGMKPPFYEAVGVDKKPKLVNSTNPVQCEWETEKRGITLAQITRKGLCVG</sequence>
<evidence type="ECO:0000313" key="1">
    <source>
        <dbReference type="EMBL" id="NXD87867.1"/>
    </source>
</evidence>
<organism evidence="1 2">
    <name type="scientific">Halcyon senegalensis</name>
    <dbReference type="NCBI Taxonomy" id="342381"/>
    <lineage>
        <taxon>Eukaryota</taxon>
        <taxon>Metazoa</taxon>
        <taxon>Chordata</taxon>
        <taxon>Craniata</taxon>
        <taxon>Vertebrata</taxon>
        <taxon>Euteleostomi</taxon>
        <taxon>Archelosauria</taxon>
        <taxon>Archosauria</taxon>
        <taxon>Dinosauria</taxon>
        <taxon>Saurischia</taxon>
        <taxon>Theropoda</taxon>
        <taxon>Coelurosauria</taxon>
        <taxon>Aves</taxon>
        <taxon>Neognathae</taxon>
        <taxon>Neoaves</taxon>
        <taxon>Telluraves</taxon>
        <taxon>Coraciimorphae</taxon>
        <taxon>Coraciiformes</taxon>
        <taxon>Alcedinidae</taxon>
        <taxon>Halcyon</taxon>
    </lineage>
</organism>
<comment type="caution">
    <text evidence="1">The sequence shown here is derived from an EMBL/GenBank/DDBJ whole genome shotgun (WGS) entry which is preliminary data.</text>
</comment>
<gene>
    <name evidence="1" type="primary">Env1_2</name>
    <name evidence="1" type="ORF">HALSEN_R15580</name>
</gene>
<dbReference type="AlphaFoldDB" id="A0A851Z6A6"/>
<name>A0A851Z6A6_9AVES</name>
<dbReference type="InterPro" id="IPR018154">
    <property type="entry name" value="TLV/ENV_coat_polyprotein"/>
</dbReference>
<keyword evidence="2" id="KW-1185">Reference proteome</keyword>
<evidence type="ECO:0000313" key="2">
    <source>
        <dbReference type="Proteomes" id="UP000648918"/>
    </source>
</evidence>
<feature type="non-terminal residue" evidence="1">
    <location>
        <position position="1"/>
    </location>
</feature>
<accession>A0A851Z6A6</accession>
<feature type="non-terminal residue" evidence="1">
    <location>
        <position position="83"/>
    </location>
</feature>
<protein>
    <submittedName>
        <fullName evidence="1">ENV1 protein</fullName>
    </submittedName>
</protein>
<dbReference type="Proteomes" id="UP000648918">
    <property type="component" value="Unassembled WGS sequence"/>
</dbReference>
<proteinExistence type="predicted"/>
<reference evidence="1" key="1">
    <citation type="submission" date="2019-09" db="EMBL/GenBank/DDBJ databases">
        <title>Bird 10,000 Genomes (B10K) Project - Family phase.</title>
        <authorList>
            <person name="Zhang G."/>
        </authorList>
    </citation>
    <scope>NUCLEOTIDE SEQUENCE</scope>
    <source>
        <strain evidence="1">B10K-DU-024-03</strain>
        <tissue evidence="1">Muscle</tissue>
    </source>
</reference>